<dbReference type="SUPFAM" id="SSF51556">
    <property type="entry name" value="Metallo-dependent hydrolases"/>
    <property type="match status" value="1"/>
</dbReference>
<dbReference type="RefSeq" id="WP_279246243.1">
    <property type="nucleotide sequence ID" value="NZ_SHNN01000003.1"/>
</dbReference>
<evidence type="ECO:0000313" key="4">
    <source>
        <dbReference type="Proteomes" id="UP001143362"/>
    </source>
</evidence>
<evidence type="ECO:0000259" key="2">
    <source>
        <dbReference type="Pfam" id="PF04909"/>
    </source>
</evidence>
<dbReference type="Proteomes" id="UP001143362">
    <property type="component" value="Unassembled WGS sequence"/>
</dbReference>
<dbReference type="PANTHER" id="PTHR21240">
    <property type="entry name" value="2-AMINO-3-CARBOXYLMUCONATE-6-SEMIALDEHYDE DECARBOXYLASE"/>
    <property type="match status" value="1"/>
</dbReference>
<proteinExistence type="predicted"/>
<dbReference type="InterPro" id="IPR032466">
    <property type="entry name" value="Metal_Hydrolase"/>
</dbReference>
<evidence type="ECO:0000313" key="3">
    <source>
        <dbReference type="EMBL" id="MCX2982218.1"/>
    </source>
</evidence>
<dbReference type="EMBL" id="SHNN01000003">
    <property type="protein sequence ID" value="MCX2982218.1"/>
    <property type="molecule type" value="Genomic_DNA"/>
</dbReference>
<dbReference type="Gene3D" id="3.20.20.140">
    <property type="entry name" value="Metal-dependent hydrolases"/>
    <property type="match status" value="1"/>
</dbReference>
<feature type="domain" description="Amidohydrolase-related" evidence="2">
    <location>
        <begin position="123"/>
        <end position="382"/>
    </location>
</feature>
<protein>
    <submittedName>
        <fullName evidence="3">Amidohydrolase</fullName>
    </submittedName>
</protein>
<reference evidence="3" key="1">
    <citation type="submission" date="2019-02" db="EMBL/GenBank/DDBJ databases">
        <authorList>
            <person name="Li S.-H."/>
        </authorList>
    </citation>
    <scope>NUCLEOTIDE SEQUENCE</scope>
    <source>
        <strain evidence="3">IMCC14734</strain>
    </source>
</reference>
<keyword evidence="1" id="KW-0456">Lyase</keyword>
<sequence length="403" mass="45929">MSDRMIVVSSDCHAGLPIAEYKPYVEEKFHDILDIAVPITIEMSTKASESFLIKEINDQWRIGIEDRLTGAWVYEQRVAMLDEDGIAAEMIFPDGITEVNTPPFGAGLSMPTKDMTPELQWAGAMAHNRWLSEFCANNPARHHGVAVIPLLWDVQLAVENMRWCYDNGFRHVMIPVMTHEFPGYNHIKYDPFWEACESLGVMVHFHSGPGPMEDFFGPDFPMDPAKDRPGAMGLYVSEVMWWLYRPLAFMIWGGVFERFPRLKACLTEGGTNWMLEYWLKMLDFHSTEGPESAKLGDFRAHLSMLPSEYFMRNIGVGASCAKRGDMAVTNFLGKDKLMWGSDYPHPEGTWPETETRLVENFSGFPESDIRKVLGENAIKWYGMSEDALRPIADRIGPQFSQFQ</sequence>
<evidence type="ECO:0000256" key="1">
    <source>
        <dbReference type="ARBA" id="ARBA00023239"/>
    </source>
</evidence>
<keyword evidence="4" id="KW-1185">Reference proteome</keyword>
<dbReference type="InterPro" id="IPR032465">
    <property type="entry name" value="ACMSD"/>
</dbReference>
<accession>A0ABT3TIS6</accession>
<dbReference type="Pfam" id="PF04909">
    <property type="entry name" value="Amidohydro_2"/>
    <property type="match status" value="1"/>
</dbReference>
<comment type="caution">
    <text evidence="3">The sequence shown here is derived from an EMBL/GenBank/DDBJ whole genome shotgun (WGS) entry which is preliminary data.</text>
</comment>
<name>A0ABT3TIS6_9GAMM</name>
<dbReference type="InterPro" id="IPR006680">
    <property type="entry name" value="Amidohydro-rel"/>
</dbReference>
<organism evidence="3 4">
    <name type="scientific">Candidatus Litorirhabdus singularis</name>
    <dbReference type="NCBI Taxonomy" id="2518993"/>
    <lineage>
        <taxon>Bacteria</taxon>
        <taxon>Pseudomonadati</taxon>
        <taxon>Pseudomonadota</taxon>
        <taxon>Gammaproteobacteria</taxon>
        <taxon>Cellvibrionales</taxon>
        <taxon>Halieaceae</taxon>
        <taxon>Candidatus Litorirhabdus</taxon>
    </lineage>
</organism>
<gene>
    <name evidence="3" type="ORF">EYC98_15255</name>
</gene>
<dbReference type="PANTHER" id="PTHR21240:SF28">
    <property type="entry name" value="ISO-OROTATE DECARBOXYLASE (EUROFUNG)"/>
    <property type="match status" value="1"/>
</dbReference>